<dbReference type="GO" id="GO:0032299">
    <property type="term" value="C:ribonuclease H2 complex"/>
    <property type="evidence" value="ECO:0007669"/>
    <property type="project" value="InterPro"/>
</dbReference>
<organism evidence="2 3">
    <name type="scientific">Cafeteria roenbergensis</name>
    <name type="common">Marine flagellate</name>
    <dbReference type="NCBI Taxonomy" id="33653"/>
    <lineage>
        <taxon>Eukaryota</taxon>
        <taxon>Sar</taxon>
        <taxon>Stramenopiles</taxon>
        <taxon>Bigyra</taxon>
        <taxon>Opalozoa</taxon>
        <taxon>Bicosoecida</taxon>
        <taxon>Cafeteriaceae</taxon>
        <taxon>Cafeteria</taxon>
    </lineage>
</organism>
<sequence>MSITMARRRRVLVLPSGFAPQGLSSASGESVLALHKLRDGTGVTRLFGLGHPSGPAGPLVALEFRLVASDSPSSFFVGNSIVGDGSALLGTPVDPLLLVLPVLEASSAKLVPGSQLVDSVGATWGPAKAWSRLLRGCLGQGLLGRVCDVDERMGPSMLLYRLSLPKTRAWLRRKLGAAVSAIASEREARILTDEALLRARLQNGEGGAFQVSSGSSAAAAATAGATPTSAPASSCQVAGAGPARPSGRADAAAAATTTAAVGLPAVPAAGSLCPASAIKAASRQDLVEAARLLASYLSDALVQELCACVADDASGVEALDWEFVTGRRAQSRSSAAAAAAKASRASRPRPGYSAAGSGGVADVARFISTGRTAESGSSPASSEAARAAKRRLSGDGRVAKKLKGVDTSGMRSLASMFGPRRKA</sequence>
<gene>
    <name evidence="2" type="ORF">FNF27_07082</name>
</gene>
<reference evidence="2 3" key="1">
    <citation type="submission" date="2019-07" db="EMBL/GenBank/DDBJ databases">
        <title>Genomes of Cafeteria roenbergensis.</title>
        <authorList>
            <person name="Fischer M.G."/>
            <person name="Hackl T."/>
            <person name="Roman M."/>
        </authorList>
    </citation>
    <scope>NUCLEOTIDE SEQUENCE [LARGE SCALE GENOMIC DNA]</scope>
    <source>
        <strain evidence="2 3">E4-10P</strain>
    </source>
</reference>
<proteinExistence type="predicted"/>
<protein>
    <submittedName>
        <fullName evidence="2">Uncharacterized protein</fullName>
    </submittedName>
</protein>
<dbReference type="Proteomes" id="UP000322899">
    <property type="component" value="Unassembled WGS sequence"/>
</dbReference>
<dbReference type="PANTHER" id="PTHR13383">
    <property type="entry name" value="RIBONUCLEASE H2 SUBUNIT B"/>
    <property type="match status" value="1"/>
</dbReference>
<dbReference type="PANTHER" id="PTHR13383:SF11">
    <property type="entry name" value="RIBONUCLEASE H2 SUBUNIT B"/>
    <property type="match status" value="1"/>
</dbReference>
<dbReference type="OrthoDB" id="29098at2759"/>
<dbReference type="GO" id="GO:0006401">
    <property type="term" value="P:RNA catabolic process"/>
    <property type="evidence" value="ECO:0007669"/>
    <property type="project" value="TreeGrafter"/>
</dbReference>
<evidence type="ECO:0000313" key="2">
    <source>
        <dbReference type="EMBL" id="KAA0168733.1"/>
    </source>
</evidence>
<dbReference type="GO" id="GO:0005654">
    <property type="term" value="C:nucleoplasm"/>
    <property type="evidence" value="ECO:0007669"/>
    <property type="project" value="TreeGrafter"/>
</dbReference>
<dbReference type="Gene3D" id="1.10.20.120">
    <property type="match status" value="1"/>
</dbReference>
<feature type="region of interest" description="Disordered" evidence="1">
    <location>
        <begin position="371"/>
        <end position="423"/>
    </location>
</feature>
<comment type="caution">
    <text evidence="2">The sequence shown here is derived from an EMBL/GenBank/DDBJ whole genome shotgun (WGS) entry which is preliminary data.</text>
</comment>
<name>A0A5A8DTM3_CAFRO</name>
<evidence type="ECO:0000313" key="3">
    <source>
        <dbReference type="Proteomes" id="UP000322899"/>
    </source>
</evidence>
<feature type="compositionally biased region" description="Low complexity" evidence="1">
    <location>
        <begin position="371"/>
        <end position="385"/>
    </location>
</feature>
<dbReference type="AlphaFoldDB" id="A0A5A8DTM3"/>
<dbReference type="InterPro" id="IPR040456">
    <property type="entry name" value="RNase_H2_suB"/>
</dbReference>
<evidence type="ECO:0000256" key="1">
    <source>
        <dbReference type="SAM" id="MobiDB-lite"/>
    </source>
</evidence>
<dbReference type="EMBL" id="VLTO01000074">
    <property type="protein sequence ID" value="KAA0168733.1"/>
    <property type="molecule type" value="Genomic_DNA"/>
</dbReference>
<accession>A0A5A8DTM3</accession>